<proteinExistence type="predicted"/>
<dbReference type="InterPro" id="IPR021255">
    <property type="entry name" value="DUF2807"/>
</dbReference>
<reference evidence="4" key="1">
    <citation type="submission" date="2016-10" db="EMBL/GenBank/DDBJ databases">
        <authorList>
            <person name="Varghese N."/>
            <person name="Submissions S."/>
        </authorList>
    </citation>
    <scope>NUCLEOTIDE SEQUENCE [LARGE SCALE GENOMIC DNA]</scope>
    <source>
        <strain evidence="4">DSM 19315</strain>
    </source>
</reference>
<feature type="chain" id="PRO_5011560846" evidence="1">
    <location>
        <begin position="20"/>
        <end position="227"/>
    </location>
</feature>
<accession>A0A1I2TTB2</accession>
<evidence type="ECO:0000313" key="3">
    <source>
        <dbReference type="EMBL" id="SFG68152.1"/>
    </source>
</evidence>
<keyword evidence="1" id="KW-0732">Signal</keyword>
<evidence type="ECO:0000259" key="2">
    <source>
        <dbReference type="Pfam" id="PF10988"/>
    </source>
</evidence>
<keyword evidence="4" id="KW-1185">Reference proteome</keyword>
<dbReference type="Gene3D" id="2.160.20.120">
    <property type="match status" value="1"/>
</dbReference>
<gene>
    <name evidence="3" type="ORF">SAMN04487988_106202</name>
</gene>
<dbReference type="PANTHER" id="PTHR39200">
    <property type="entry name" value="HYPOTHETICAL EXPORTED PROTEIN"/>
    <property type="match status" value="1"/>
</dbReference>
<dbReference type="EMBL" id="FOPC01000006">
    <property type="protein sequence ID" value="SFG68152.1"/>
    <property type="molecule type" value="Genomic_DNA"/>
</dbReference>
<feature type="signal peptide" evidence="1">
    <location>
        <begin position="1"/>
        <end position="19"/>
    </location>
</feature>
<organism evidence="3 4">
    <name type="scientific">Algoriphagus hitonicola</name>
    <dbReference type="NCBI Taxonomy" id="435880"/>
    <lineage>
        <taxon>Bacteria</taxon>
        <taxon>Pseudomonadati</taxon>
        <taxon>Bacteroidota</taxon>
        <taxon>Cytophagia</taxon>
        <taxon>Cytophagales</taxon>
        <taxon>Cyclobacteriaceae</taxon>
        <taxon>Algoriphagus</taxon>
    </lineage>
</organism>
<evidence type="ECO:0000313" key="4">
    <source>
        <dbReference type="Proteomes" id="UP000199642"/>
    </source>
</evidence>
<dbReference type="PANTHER" id="PTHR39200:SF1">
    <property type="entry name" value="AUTO-TRANSPORTER ADHESIN HEAD GIN DOMAIN-CONTAINING PROTEIN-RELATED"/>
    <property type="match status" value="1"/>
</dbReference>
<evidence type="ECO:0000256" key="1">
    <source>
        <dbReference type="SAM" id="SignalP"/>
    </source>
</evidence>
<dbReference type="Pfam" id="PF10988">
    <property type="entry name" value="DUF2807"/>
    <property type="match status" value="1"/>
</dbReference>
<feature type="domain" description="Putative auto-transporter adhesin head GIN" evidence="2">
    <location>
        <begin position="30"/>
        <end position="211"/>
    </location>
</feature>
<sequence>MKTTAIILLLFLMGFTAQGQGTETRTPGSFTKIESGGSWEVYVALGNQDEVRIESGNIDLDKILTEVDGETLKLKLERGNYRNVDLKFYVTVRNLEGLGSSGSGAIFLDDDIKSDQLSLGVSGSGLIRLKNVFAYKLSAAISGSGDIILDGGKVEELKIAQSGSGDFEGIELNAKEVSISKSGSGDSYITAEESLKVSSSGSGDVIFRGNPATQTVSMSGSSKLIKD</sequence>
<dbReference type="Proteomes" id="UP000199642">
    <property type="component" value="Unassembled WGS sequence"/>
</dbReference>
<name>A0A1I2TTB2_9BACT</name>
<dbReference type="STRING" id="435880.SAMN04487988_106202"/>
<dbReference type="RefSeq" id="WP_177188458.1">
    <property type="nucleotide sequence ID" value="NZ_FOPC01000006.1"/>
</dbReference>
<dbReference type="AlphaFoldDB" id="A0A1I2TTB2"/>
<protein>
    <submittedName>
        <fullName evidence="3">Putative auto-transporter adhesin, head GIN domain</fullName>
    </submittedName>
</protein>